<keyword evidence="8 15" id="KW-0675">Receptor</keyword>
<sequence>MKRRSALTPAGPALHTLYRSTLALLVAGTIPLASAQEAVPQVIVNGSAEEPYAPGTATVGGKTPLRLIDIPQSVTVFTEQRMRDQNLFTLGDLMQQAPGVSVMPFDGANPDFRSRGYSLEQAYDGIPAASPGSGTQEFELAIYERVELLRGPAGVTQGAGQPGGIINFVRKRGSREARLSAAASAGSHSNRRIEIDAGAPLNAAGTLRGRAVGTFQERDYFHDVTHDRKWLGYLALDADLDSATVLSLAFARQVDNLRSPSMGLPAYLDGRFLDVSRSLHVYPSWNRFFWATNESSAELSRQLGDGWEVRARAVHRTVDKFYKDAYPSTGVNPATMRATYARRAAALDFQRTGADLYASGPVKLFGRSHALVIGYNWEQRLASNRNVTYSAVPNVSIFQPETVAEPDGDFARGNDNRVTQSGLYTQARLSLADPLTLALGARVTRYRSESRAIAPSPVTPFVTGAMERGEVTPSVALLWHLAAGINAYVSYADIFFPQALFDAAGQVLDPRVGKQVELGAKGNFLDGRLNASAAMFRSRDRNRALYTGVGDIYTAAGTVEVRGVEFEVGGRPLPELNLSAGYTWLSTEYGVHPTLEGSQFSTFEPKHSVKLYARWQPGWMRGLFVGGGVTANSALLGSGVPGLREQGGYAVANVQAGYTFARGVTMSVAVNNLFDRTYWARVGGLNTYNTYADPRSVLLSVRGSY</sequence>
<dbReference type="GO" id="GO:0038023">
    <property type="term" value="F:signaling receptor activity"/>
    <property type="evidence" value="ECO:0007669"/>
    <property type="project" value="InterPro"/>
</dbReference>
<evidence type="ECO:0000256" key="2">
    <source>
        <dbReference type="ARBA" id="ARBA00009810"/>
    </source>
</evidence>
<proteinExistence type="inferred from homology"/>
<dbReference type="InterPro" id="IPR010105">
    <property type="entry name" value="TonB_sidphr_rcpt"/>
</dbReference>
<dbReference type="RefSeq" id="WP_189568797.1">
    <property type="nucleotide sequence ID" value="NZ_BMWW01000003.1"/>
</dbReference>
<evidence type="ECO:0000259" key="13">
    <source>
        <dbReference type="Pfam" id="PF00593"/>
    </source>
</evidence>
<evidence type="ECO:0000256" key="10">
    <source>
        <dbReference type="PROSITE-ProRule" id="PRU01360"/>
    </source>
</evidence>
<keyword evidence="3 10" id="KW-0813">Transport</keyword>
<keyword evidence="7 10" id="KW-0472">Membrane</keyword>
<keyword evidence="4 10" id="KW-1134">Transmembrane beta strand</keyword>
<feature type="domain" description="TonB-dependent receptor-like beta-barrel" evidence="13">
    <location>
        <begin position="276"/>
        <end position="673"/>
    </location>
</feature>
<dbReference type="InterPro" id="IPR036942">
    <property type="entry name" value="Beta-barrel_TonB_sf"/>
</dbReference>
<evidence type="ECO:0000256" key="5">
    <source>
        <dbReference type="ARBA" id="ARBA00022692"/>
    </source>
</evidence>
<evidence type="ECO:0000313" key="16">
    <source>
        <dbReference type="Proteomes" id="UP000619512"/>
    </source>
</evidence>
<dbReference type="Gene3D" id="2.170.130.10">
    <property type="entry name" value="TonB-dependent receptor, plug domain"/>
    <property type="match status" value="1"/>
</dbReference>
<dbReference type="Pfam" id="PF07715">
    <property type="entry name" value="Plug"/>
    <property type="match status" value="1"/>
</dbReference>
<evidence type="ECO:0000259" key="14">
    <source>
        <dbReference type="Pfam" id="PF07715"/>
    </source>
</evidence>
<keyword evidence="12" id="KW-0732">Signal</keyword>
<name>A0AA88C8H1_9BURK</name>
<organism evidence="15 16">
    <name type="scientific">Pseudoduganella plicata</name>
    <dbReference type="NCBI Taxonomy" id="321984"/>
    <lineage>
        <taxon>Bacteria</taxon>
        <taxon>Pseudomonadati</taxon>
        <taxon>Pseudomonadota</taxon>
        <taxon>Betaproteobacteria</taxon>
        <taxon>Burkholderiales</taxon>
        <taxon>Oxalobacteraceae</taxon>
        <taxon>Telluria group</taxon>
        <taxon>Pseudoduganella</taxon>
    </lineage>
</organism>
<keyword evidence="6 11" id="KW-0798">TonB box</keyword>
<dbReference type="NCBIfam" id="TIGR01783">
    <property type="entry name" value="TonB-siderophor"/>
    <property type="match status" value="1"/>
</dbReference>
<comment type="caution">
    <text evidence="15">The sequence shown here is derived from an EMBL/GenBank/DDBJ whole genome shotgun (WGS) entry which is preliminary data.</text>
</comment>
<dbReference type="PANTHER" id="PTHR32552:SF74">
    <property type="entry name" value="HYDROXAMATE SIDEROPHORE RECEPTOR FHUE"/>
    <property type="match status" value="1"/>
</dbReference>
<keyword evidence="9 10" id="KW-0998">Cell outer membrane</keyword>
<dbReference type="Pfam" id="PF00593">
    <property type="entry name" value="TonB_dep_Rec_b-barrel"/>
    <property type="match status" value="1"/>
</dbReference>
<evidence type="ECO:0000256" key="9">
    <source>
        <dbReference type="ARBA" id="ARBA00023237"/>
    </source>
</evidence>
<accession>A0AA88C8H1</accession>
<dbReference type="InterPro" id="IPR039426">
    <property type="entry name" value="TonB-dep_rcpt-like"/>
</dbReference>
<dbReference type="GO" id="GO:0015344">
    <property type="term" value="F:siderophore uptake transmembrane transporter activity"/>
    <property type="evidence" value="ECO:0007669"/>
    <property type="project" value="TreeGrafter"/>
</dbReference>
<feature type="signal peptide" evidence="12">
    <location>
        <begin position="1"/>
        <end position="35"/>
    </location>
</feature>
<comment type="similarity">
    <text evidence="2 10 11">Belongs to the TonB-dependent receptor family.</text>
</comment>
<dbReference type="Proteomes" id="UP000619512">
    <property type="component" value="Unassembled WGS sequence"/>
</dbReference>
<dbReference type="SUPFAM" id="SSF56935">
    <property type="entry name" value="Porins"/>
    <property type="match status" value="1"/>
</dbReference>
<gene>
    <name evidence="15" type="primary">fptA</name>
    <name evidence="15" type="ORF">GCM10007388_22090</name>
</gene>
<dbReference type="GO" id="GO:0009279">
    <property type="term" value="C:cell outer membrane"/>
    <property type="evidence" value="ECO:0007669"/>
    <property type="project" value="UniProtKB-SubCell"/>
</dbReference>
<evidence type="ECO:0000256" key="1">
    <source>
        <dbReference type="ARBA" id="ARBA00004571"/>
    </source>
</evidence>
<dbReference type="InterPro" id="IPR037066">
    <property type="entry name" value="Plug_dom_sf"/>
</dbReference>
<dbReference type="InterPro" id="IPR000531">
    <property type="entry name" value="Beta-barrel_TonB"/>
</dbReference>
<feature type="chain" id="PRO_5041637333" evidence="12">
    <location>
        <begin position="36"/>
        <end position="705"/>
    </location>
</feature>
<dbReference type="CDD" id="cd01347">
    <property type="entry name" value="ligand_gated_channel"/>
    <property type="match status" value="1"/>
</dbReference>
<protein>
    <submittedName>
        <fullName evidence="15">Fe(3+)-pyochelin receptor</fullName>
    </submittedName>
</protein>
<keyword evidence="5 10" id="KW-0812">Transmembrane</keyword>
<evidence type="ECO:0000313" key="15">
    <source>
        <dbReference type="EMBL" id="GGY88246.1"/>
    </source>
</evidence>
<evidence type="ECO:0000256" key="3">
    <source>
        <dbReference type="ARBA" id="ARBA00022448"/>
    </source>
</evidence>
<evidence type="ECO:0000256" key="11">
    <source>
        <dbReference type="RuleBase" id="RU003357"/>
    </source>
</evidence>
<reference evidence="15" key="2">
    <citation type="submission" date="2022-12" db="EMBL/GenBank/DDBJ databases">
        <authorList>
            <person name="Sun Q."/>
            <person name="Kim S."/>
        </authorList>
    </citation>
    <scope>NUCLEOTIDE SEQUENCE</scope>
    <source>
        <strain evidence="15">KCTC 12344</strain>
    </source>
</reference>
<dbReference type="AlphaFoldDB" id="A0AA88C8H1"/>
<dbReference type="PROSITE" id="PS52016">
    <property type="entry name" value="TONB_DEPENDENT_REC_3"/>
    <property type="match status" value="1"/>
</dbReference>
<evidence type="ECO:0000256" key="8">
    <source>
        <dbReference type="ARBA" id="ARBA00023170"/>
    </source>
</evidence>
<evidence type="ECO:0000256" key="6">
    <source>
        <dbReference type="ARBA" id="ARBA00023077"/>
    </source>
</evidence>
<evidence type="ECO:0000256" key="7">
    <source>
        <dbReference type="ARBA" id="ARBA00023136"/>
    </source>
</evidence>
<dbReference type="EMBL" id="BMWW01000003">
    <property type="protein sequence ID" value="GGY88246.1"/>
    <property type="molecule type" value="Genomic_DNA"/>
</dbReference>
<feature type="domain" description="TonB-dependent receptor plug" evidence="14">
    <location>
        <begin position="67"/>
        <end position="165"/>
    </location>
</feature>
<comment type="subcellular location">
    <subcellularLocation>
        <location evidence="1 10">Cell outer membrane</location>
        <topology evidence="1 10">Multi-pass membrane protein</topology>
    </subcellularLocation>
</comment>
<evidence type="ECO:0000256" key="4">
    <source>
        <dbReference type="ARBA" id="ARBA00022452"/>
    </source>
</evidence>
<dbReference type="Gene3D" id="2.40.170.20">
    <property type="entry name" value="TonB-dependent receptor, beta-barrel domain"/>
    <property type="match status" value="1"/>
</dbReference>
<dbReference type="PANTHER" id="PTHR32552">
    <property type="entry name" value="FERRICHROME IRON RECEPTOR-RELATED"/>
    <property type="match status" value="1"/>
</dbReference>
<dbReference type="GO" id="GO:0015891">
    <property type="term" value="P:siderophore transport"/>
    <property type="evidence" value="ECO:0007669"/>
    <property type="project" value="InterPro"/>
</dbReference>
<evidence type="ECO:0000256" key="12">
    <source>
        <dbReference type="SAM" id="SignalP"/>
    </source>
</evidence>
<reference evidence="15" key="1">
    <citation type="journal article" date="2014" name="Int. J. Syst. Evol. Microbiol.">
        <title>Complete genome sequence of Corynebacterium casei LMG S-19264T (=DSM 44701T), isolated from a smear-ripened cheese.</title>
        <authorList>
            <consortium name="US DOE Joint Genome Institute (JGI-PGF)"/>
            <person name="Walter F."/>
            <person name="Albersmeier A."/>
            <person name="Kalinowski J."/>
            <person name="Ruckert C."/>
        </authorList>
    </citation>
    <scope>NUCLEOTIDE SEQUENCE</scope>
    <source>
        <strain evidence="15">KCTC 12344</strain>
    </source>
</reference>
<dbReference type="InterPro" id="IPR012910">
    <property type="entry name" value="Plug_dom"/>
</dbReference>